<dbReference type="AlphaFoldDB" id="A0A8J7U0K6"/>
<proteinExistence type="predicted"/>
<comment type="caution">
    <text evidence="1">The sequence shown here is derived from an EMBL/GenBank/DDBJ whole genome shotgun (WGS) entry which is preliminary data.</text>
</comment>
<sequence length="225" mass="25531">MRLFFMVLWVGVLWAQSTPVVQQPKDTTQAEKKAAAAVSASDKATLLQQAGTEPVPSELDAVVKPSEKEGIPEQKPGEVEVHKKAAAAKALDALVVKLNQYWQASYNRDYAKTYPLYIQAYRDRIPLKNFLSHRRGDVQKYEIEKVTLYGDSCAYVSMRLGMKTEFMDFNKFAVRQYWTLVDGEWFLYENPGGKALFQRKSQQVANPCPLPDALKPKPKKQAKKI</sequence>
<reference evidence="1" key="1">
    <citation type="submission" date="2021-03" db="EMBL/GenBank/DDBJ databases">
        <authorList>
            <person name="Wang G."/>
        </authorList>
    </citation>
    <scope>NUCLEOTIDE SEQUENCE</scope>
    <source>
        <strain evidence="1">KCTC 12899</strain>
    </source>
</reference>
<dbReference type="EMBL" id="JAFREP010000001">
    <property type="protein sequence ID" value="MBO1317178.1"/>
    <property type="molecule type" value="Genomic_DNA"/>
</dbReference>
<organism evidence="1 2">
    <name type="scientific">Acanthopleuribacter pedis</name>
    <dbReference type="NCBI Taxonomy" id="442870"/>
    <lineage>
        <taxon>Bacteria</taxon>
        <taxon>Pseudomonadati</taxon>
        <taxon>Acidobacteriota</taxon>
        <taxon>Holophagae</taxon>
        <taxon>Acanthopleuribacterales</taxon>
        <taxon>Acanthopleuribacteraceae</taxon>
        <taxon>Acanthopleuribacter</taxon>
    </lineage>
</organism>
<keyword evidence="2" id="KW-1185">Reference proteome</keyword>
<name>A0A8J7U0K6_9BACT</name>
<dbReference type="Proteomes" id="UP000664417">
    <property type="component" value="Unassembled WGS sequence"/>
</dbReference>
<protein>
    <submittedName>
        <fullName evidence="1">Uncharacterized protein</fullName>
    </submittedName>
</protein>
<dbReference type="RefSeq" id="WP_207856411.1">
    <property type="nucleotide sequence ID" value="NZ_JAFREP010000001.1"/>
</dbReference>
<evidence type="ECO:0000313" key="2">
    <source>
        <dbReference type="Proteomes" id="UP000664417"/>
    </source>
</evidence>
<gene>
    <name evidence="1" type="ORF">J3U88_01815</name>
</gene>
<accession>A0A8J7U0K6</accession>
<evidence type="ECO:0000313" key="1">
    <source>
        <dbReference type="EMBL" id="MBO1317178.1"/>
    </source>
</evidence>